<evidence type="ECO:0000259" key="2">
    <source>
        <dbReference type="Pfam" id="PF01467"/>
    </source>
</evidence>
<name>A0A2K1QGF9_9PEZI</name>
<sequence>MTAQVDAPPRFLLLLPPAPAASDADLIKSAYGDSIRQVLTEVALASQESKAAAVLEIALACPHLLSTTEKSSFSRYATTQEVLARTYRLVCTIAARDCINVEDVDGVDVRVILVAWEAESHEKPDPPGYIPTLQDLSSSGRQWQYAFGVEDDAGTAMVKAFVQARGEAAAANDIPRAQQRRAGPGHSSENIPCIAVGGTFDHLHIGHKLLLTMTVFAVLDQKVSLDTQRSVIIGITGDELLKNKKFAEHLESWHERQKSVHTFVEATFNTSSAGSPATSSEEVNSDAVNGHYINTTFPNGLVLRCVEIGDPFGPTITERDIDALVISAETRAGGKAVNDKRVEQGWHPLTVLEVDVLDGDTSNPQSGERPQTQDFAGKISSTEIRRKLAKKGHSSSL</sequence>
<feature type="region of interest" description="Disordered" evidence="1">
    <location>
        <begin position="358"/>
        <end position="382"/>
    </location>
</feature>
<dbReference type="InParanoid" id="A0A2K1QGF9"/>
<dbReference type="EMBL" id="NKHZ01000088">
    <property type="protein sequence ID" value="PNS14268.1"/>
    <property type="molecule type" value="Genomic_DNA"/>
</dbReference>
<dbReference type="Gene3D" id="3.40.50.620">
    <property type="entry name" value="HUPs"/>
    <property type="match status" value="1"/>
</dbReference>
<accession>A0A2K1QGF9</accession>
<organism evidence="3 4">
    <name type="scientific">Sphaceloma murrayae</name>
    <dbReference type="NCBI Taxonomy" id="2082308"/>
    <lineage>
        <taxon>Eukaryota</taxon>
        <taxon>Fungi</taxon>
        <taxon>Dikarya</taxon>
        <taxon>Ascomycota</taxon>
        <taxon>Pezizomycotina</taxon>
        <taxon>Dothideomycetes</taxon>
        <taxon>Dothideomycetidae</taxon>
        <taxon>Myriangiales</taxon>
        <taxon>Elsinoaceae</taxon>
        <taxon>Sphaceloma</taxon>
    </lineage>
</organism>
<comment type="caution">
    <text evidence="3">The sequence shown here is derived from an EMBL/GenBank/DDBJ whole genome shotgun (WGS) entry which is preliminary data.</text>
</comment>
<gene>
    <name evidence="3" type="ORF">CAC42_6781</name>
</gene>
<dbReference type="PANTHER" id="PTHR10695:SF46">
    <property type="entry name" value="BIFUNCTIONAL COENZYME A SYNTHASE-RELATED"/>
    <property type="match status" value="1"/>
</dbReference>
<dbReference type="OrthoDB" id="330671at2759"/>
<dbReference type="InterPro" id="IPR004821">
    <property type="entry name" value="Cyt_trans-like"/>
</dbReference>
<feature type="domain" description="Cytidyltransferase-like" evidence="2">
    <location>
        <begin position="196"/>
        <end position="386"/>
    </location>
</feature>
<keyword evidence="4" id="KW-1185">Reference proteome</keyword>
<evidence type="ECO:0000313" key="3">
    <source>
        <dbReference type="EMBL" id="PNS14268.1"/>
    </source>
</evidence>
<dbReference type="InterPro" id="IPR014729">
    <property type="entry name" value="Rossmann-like_a/b/a_fold"/>
</dbReference>
<reference evidence="3 4" key="1">
    <citation type="submission" date="2017-06" db="EMBL/GenBank/DDBJ databases">
        <title>Draft genome sequence of a variant of Elsinoe murrayae.</title>
        <authorList>
            <person name="Cheng Q."/>
        </authorList>
    </citation>
    <scope>NUCLEOTIDE SEQUENCE [LARGE SCALE GENOMIC DNA]</scope>
    <source>
        <strain evidence="3 4">CQ-2017a</strain>
    </source>
</reference>
<dbReference type="STRING" id="2082308.A0A2K1QGF9"/>
<dbReference type="Pfam" id="PF01467">
    <property type="entry name" value="CTP_transf_like"/>
    <property type="match status" value="1"/>
</dbReference>
<feature type="compositionally biased region" description="Polar residues" evidence="1">
    <location>
        <begin position="360"/>
        <end position="382"/>
    </location>
</feature>
<dbReference type="Proteomes" id="UP000243797">
    <property type="component" value="Unassembled WGS sequence"/>
</dbReference>
<evidence type="ECO:0000313" key="4">
    <source>
        <dbReference type="Proteomes" id="UP000243797"/>
    </source>
</evidence>
<dbReference type="SUPFAM" id="SSF52374">
    <property type="entry name" value="Nucleotidylyl transferase"/>
    <property type="match status" value="1"/>
</dbReference>
<evidence type="ECO:0000256" key="1">
    <source>
        <dbReference type="SAM" id="MobiDB-lite"/>
    </source>
</evidence>
<protein>
    <recommendedName>
        <fullName evidence="2">Cytidyltransferase-like domain-containing protein</fullName>
    </recommendedName>
</protein>
<dbReference type="PANTHER" id="PTHR10695">
    <property type="entry name" value="DEPHOSPHO-COA KINASE-RELATED"/>
    <property type="match status" value="1"/>
</dbReference>
<dbReference type="GO" id="GO:0015937">
    <property type="term" value="P:coenzyme A biosynthetic process"/>
    <property type="evidence" value="ECO:0007669"/>
    <property type="project" value="TreeGrafter"/>
</dbReference>
<dbReference type="AlphaFoldDB" id="A0A2K1QGF9"/>
<dbReference type="GO" id="GO:0004140">
    <property type="term" value="F:dephospho-CoA kinase activity"/>
    <property type="evidence" value="ECO:0007669"/>
    <property type="project" value="TreeGrafter"/>
</dbReference>
<proteinExistence type="predicted"/>